<evidence type="ECO:0000259" key="6">
    <source>
        <dbReference type="Pfam" id="PF01593"/>
    </source>
</evidence>
<accession>A0ABV2LSX0</accession>
<organism evidence="7 8">
    <name type="scientific">Moheibacter stercoris</name>
    <dbReference type="NCBI Taxonomy" id="1628251"/>
    <lineage>
        <taxon>Bacteria</taxon>
        <taxon>Pseudomonadati</taxon>
        <taxon>Bacteroidota</taxon>
        <taxon>Flavobacteriia</taxon>
        <taxon>Flavobacteriales</taxon>
        <taxon>Weeksellaceae</taxon>
        <taxon>Moheibacter</taxon>
    </lineage>
</organism>
<comment type="caution">
    <text evidence="7">The sequence shown here is derived from an EMBL/GenBank/DDBJ whole genome shotgun (WGS) entry which is preliminary data.</text>
</comment>
<dbReference type="Proteomes" id="UP001549146">
    <property type="component" value="Unassembled WGS sequence"/>
</dbReference>
<keyword evidence="1" id="KW-0285">Flavoprotein</keyword>
<dbReference type="Pfam" id="PF01593">
    <property type="entry name" value="Amino_oxidase"/>
    <property type="match status" value="1"/>
</dbReference>
<sequence>MQEDFDIIVMGSGLGGLVCANILAREGLKVLVLEKNQQFGGNLQTFSREKTIFDTGVHYIGGLDQGQNLHKYFHYLGIADKLKLQRMDLDGFDWVSFDEDEKEYPYAQGKENFIAQLAQYFPEERKAIEEYVHKMEEICNSFPMYHLETGENAISNESLMALKASEVIQNLTPNPKLQAVLAGTNFLYAGVADKTPFYVHALSINSYIESAWRCLGGGSQISKLLIREIRNLGGKVLKHKKIVSIQTDSEGEIQWIETADGEKFKGKTYISNIDPKKTLEMIQGFSIRKSYKKRIMESEDTISSFSLYITLKPNCFPYAKRNNYHFKDLSKVWDGIHYQEENWPEGYMISMSAKTDQDEWADGISVLTYMRFEDVQKWENTFNTVVEKDFRGEEYEEFKAEKTEKLLVELEKKFPNIRECIQSTYVATPLTYRDYIGSTSGCMYGFAKDAQFPLKNYLSTKTKIKNLYLTGQSISMHGILGVTISAILTCSELIGKQYLLKKINQEYSKLNLSNEQTK</sequence>
<keyword evidence="4" id="KW-0521">NADP</keyword>
<evidence type="ECO:0000256" key="4">
    <source>
        <dbReference type="ARBA" id="ARBA00022857"/>
    </source>
</evidence>
<dbReference type="InterPro" id="IPR052206">
    <property type="entry name" value="Retinol_saturase"/>
</dbReference>
<dbReference type="Gene3D" id="3.50.50.60">
    <property type="entry name" value="FAD/NAD(P)-binding domain"/>
    <property type="match status" value="2"/>
</dbReference>
<proteinExistence type="predicted"/>
<evidence type="ECO:0000256" key="3">
    <source>
        <dbReference type="ARBA" id="ARBA00022827"/>
    </source>
</evidence>
<feature type="domain" description="Amine oxidase" evidence="6">
    <location>
        <begin position="14"/>
        <end position="492"/>
    </location>
</feature>
<dbReference type="PANTHER" id="PTHR46091">
    <property type="entry name" value="BLR7054 PROTEIN"/>
    <property type="match status" value="1"/>
</dbReference>
<dbReference type="PANTHER" id="PTHR46091:SF3">
    <property type="entry name" value="AMINE OXIDASE DOMAIN-CONTAINING PROTEIN"/>
    <property type="match status" value="1"/>
</dbReference>
<keyword evidence="5" id="KW-0520">NAD</keyword>
<evidence type="ECO:0000256" key="5">
    <source>
        <dbReference type="ARBA" id="ARBA00023027"/>
    </source>
</evidence>
<keyword evidence="3" id="KW-0274">FAD</keyword>
<dbReference type="InterPro" id="IPR036188">
    <property type="entry name" value="FAD/NAD-bd_sf"/>
</dbReference>
<dbReference type="InterPro" id="IPR002937">
    <property type="entry name" value="Amino_oxidase"/>
</dbReference>
<dbReference type="GO" id="GO:0051786">
    <property type="term" value="F:all-trans-retinol 13,14-reductase activity"/>
    <property type="evidence" value="ECO:0007669"/>
    <property type="project" value="UniProtKB-EC"/>
</dbReference>
<keyword evidence="2" id="KW-0732">Signal</keyword>
<evidence type="ECO:0000313" key="8">
    <source>
        <dbReference type="Proteomes" id="UP001549146"/>
    </source>
</evidence>
<keyword evidence="8" id="KW-1185">Reference proteome</keyword>
<dbReference type="EMBL" id="JBEPMO010000001">
    <property type="protein sequence ID" value="MET3730672.1"/>
    <property type="molecule type" value="Genomic_DNA"/>
</dbReference>
<dbReference type="SUPFAM" id="SSF51905">
    <property type="entry name" value="FAD/NAD(P)-binding domain"/>
    <property type="match status" value="1"/>
</dbReference>
<evidence type="ECO:0000256" key="1">
    <source>
        <dbReference type="ARBA" id="ARBA00022630"/>
    </source>
</evidence>
<evidence type="ECO:0000256" key="2">
    <source>
        <dbReference type="ARBA" id="ARBA00022729"/>
    </source>
</evidence>
<dbReference type="EC" id="1.3.99.23" evidence="7"/>
<reference evidence="7 8" key="1">
    <citation type="submission" date="2024-06" db="EMBL/GenBank/DDBJ databases">
        <title>Genomic Encyclopedia of Type Strains, Phase IV (KMG-IV): sequencing the most valuable type-strain genomes for metagenomic binning, comparative biology and taxonomic classification.</title>
        <authorList>
            <person name="Goeker M."/>
        </authorList>
    </citation>
    <scope>NUCLEOTIDE SEQUENCE [LARGE SCALE GENOMIC DNA]</scope>
    <source>
        <strain evidence="7 8">DSM 29388</strain>
    </source>
</reference>
<name>A0ABV2LSX0_9FLAO</name>
<keyword evidence="7" id="KW-0560">Oxidoreductase</keyword>
<dbReference type="RefSeq" id="WP_354505925.1">
    <property type="nucleotide sequence ID" value="NZ_JBEPMO010000001.1"/>
</dbReference>
<gene>
    <name evidence="7" type="ORF">ABID46_000224</name>
</gene>
<evidence type="ECO:0000313" key="7">
    <source>
        <dbReference type="EMBL" id="MET3730672.1"/>
    </source>
</evidence>
<protein>
    <submittedName>
        <fullName evidence="7">All-trans-retinol 13,14-reductase</fullName>
        <ecNumber evidence="7">1.3.99.23</ecNumber>
    </submittedName>
</protein>